<evidence type="ECO:0000313" key="10">
    <source>
        <dbReference type="Proteomes" id="UP000326759"/>
    </source>
</evidence>
<dbReference type="PANTHER" id="PTHR24327">
    <property type="entry name" value="HOMEOBOX PROTEIN"/>
    <property type="match status" value="1"/>
</dbReference>
<gene>
    <name evidence="9" type="primary">Dll_0</name>
    <name evidence="9" type="ORF">Anas_06856</name>
</gene>
<keyword evidence="2 5" id="KW-0238">DNA-binding</keyword>
<name>A0A5N5SU17_9CRUS</name>
<comment type="subcellular location">
    <subcellularLocation>
        <location evidence="1 5 6">Nucleus</location>
    </subcellularLocation>
</comment>
<dbReference type="Pfam" id="PF00046">
    <property type="entry name" value="Homeodomain"/>
    <property type="match status" value="1"/>
</dbReference>
<keyword evidence="7" id="KW-0812">Transmembrane</keyword>
<evidence type="ECO:0000256" key="7">
    <source>
        <dbReference type="SAM" id="Phobius"/>
    </source>
</evidence>
<feature type="domain" description="Homeobox" evidence="8">
    <location>
        <begin position="29"/>
        <end position="74"/>
    </location>
</feature>
<dbReference type="InterPro" id="IPR050460">
    <property type="entry name" value="Distal-less_Homeobox_TF"/>
</dbReference>
<dbReference type="GO" id="GO:0000981">
    <property type="term" value="F:DNA-binding transcription factor activity, RNA polymerase II-specific"/>
    <property type="evidence" value="ECO:0007669"/>
    <property type="project" value="TreeGrafter"/>
</dbReference>
<dbReference type="SUPFAM" id="SSF46689">
    <property type="entry name" value="Homeodomain-like"/>
    <property type="match status" value="1"/>
</dbReference>
<accession>A0A5N5SU17</accession>
<reference evidence="9 10" key="1">
    <citation type="journal article" date="2019" name="PLoS Biol.">
        <title>Sex chromosomes control vertical transmission of feminizing Wolbachia symbionts in an isopod.</title>
        <authorList>
            <person name="Becking T."/>
            <person name="Chebbi M.A."/>
            <person name="Giraud I."/>
            <person name="Moumen B."/>
            <person name="Laverre T."/>
            <person name="Caubet Y."/>
            <person name="Peccoud J."/>
            <person name="Gilbert C."/>
            <person name="Cordaux R."/>
        </authorList>
    </citation>
    <scope>NUCLEOTIDE SEQUENCE [LARGE SCALE GENOMIC DNA]</scope>
    <source>
        <strain evidence="9">ANa2</strain>
        <tissue evidence="9">Whole body excluding digestive tract and cuticle</tissue>
    </source>
</reference>
<keyword evidence="7" id="KW-0472">Membrane</keyword>
<evidence type="ECO:0000313" key="9">
    <source>
        <dbReference type="EMBL" id="KAB7496160.1"/>
    </source>
</evidence>
<keyword evidence="7" id="KW-1133">Transmembrane helix</keyword>
<dbReference type="Gene3D" id="1.10.10.60">
    <property type="entry name" value="Homeodomain-like"/>
    <property type="match status" value="1"/>
</dbReference>
<protein>
    <submittedName>
        <fullName evidence="9">Homeotic protein distal-less</fullName>
    </submittedName>
</protein>
<dbReference type="InterPro" id="IPR001356">
    <property type="entry name" value="HD"/>
</dbReference>
<evidence type="ECO:0000256" key="1">
    <source>
        <dbReference type="ARBA" id="ARBA00004123"/>
    </source>
</evidence>
<evidence type="ECO:0000256" key="2">
    <source>
        <dbReference type="ARBA" id="ARBA00023125"/>
    </source>
</evidence>
<evidence type="ECO:0000256" key="6">
    <source>
        <dbReference type="RuleBase" id="RU000682"/>
    </source>
</evidence>
<dbReference type="OrthoDB" id="6159439at2759"/>
<evidence type="ECO:0000259" key="8">
    <source>
        <dbReference type="PROSITE" id="PS50071"/>
    </source>
</evidence>
<comment type="caution">
    <text evidence="9">The sequence shown here is derived from an EMBL/GenBank/DDBJ whole genome shotgun (WGS) entry which is preliminary data.</text>
</comment>
<proteinExistence type="predicted"/>
<sequence>MQLFCCFCYSSSSYNKPELDGVRVNGKGKKMRKPRTIYSSLQLQHLNKIFQRTQYLSLPERAELAASLGLTQTQFHFDVNNGLKLRCFFDYICISFFFFPSFPSFFSVLCISPAAVLDADANAVVAVALNFSVEECFYNEECFEMRMLFTSQILNNYYNFKCSRRSPFFWQSFFRSFYKTIQEFYNTNQKIRKTLIIWADMQRYVRSKKAFVFALKMQLFILFLNSLIAYKPFLL</sequence>
<feature type="DNA-binding region" description="Homeobox" evidence="5">
    <location>
        <begin position="31"/>
        <end position="75"/>
    </location>
</feature>
<dbReference type="GO" id="GO:0000978">
    <property type="term" value="F:RNA polymerase II cis-regulatory region sequence-specific DNA binding"/>
    <property type="evidence" value="ECO:0007669"/>
    <property type="project" value="TreeGrafter"/>
</dbReference>
<feature type="transmembrane region" description="Helical" evidence="7">
    <location>
        <begin position="210"/>
        <end position="230"/>
    </location>
</feature>
<dbReference type="AlphaFoldDB" id="A0A5N5SU17"/>
<keyword evidence="10" id="KW-1185">Reference proteome</keyword>
<keyword evidence="3 5" id="KW-0371">Homeobox</keyword>
<keyword evidence="4 5" id="KW-0539">Nucleus</keyword>
<dbReference type="Proteomes" id="UP000326759">
    <property type="component" value="Unassembled WGS sequence"/>
</dbReference>
<dbReference type="CDD" id="cd00086">
    <property type="entry name" value="homeodomain"/>
    <property type="match status" value="1"/>
</dbReference>
<organism evidence="9 10">
    <name type="scientific">Armadillidium nasatum</name>
    <dbReference type="NCBI Taxonomy" id="96803"/>
    <lineage>
        <taxon>Eukaryota</taxon>
        <taxon>Metazoa</taxon>
        <taxon>Ecdysozoa</taxon>
        <taxon>Arthropoda</taxon>
        <taxon>Crustacea</taxon>
        <taxon>Multicrustacea</taxon>
        <taxon>Malacostraca</taxon>
        <taxon>Eumalacostraca</taxon>
        <taxon>Peracarida</taxon>
        <taxon>Isopoda</taxon>
        <taxon>Oniscidea</taxon>
        <taxon>Crinocheta</taxon>
        <taxon>Armadillidiidae</taxon>
        <taxon>Armadillidium</taxon>
    </lineage>
</organism>
<evidence type="ECO:0000256" key="4">
    <source>
        <dbReference type="ARBA" id="ARBA00023242"/>
    </source>
</evidence>
<dbReference type="PROSITE" id="PS50071">
    <property type="entry name" value="HOMEOBOX_2"/>
    <property type="match status" value="1"/>
</dbReference>
<dbReference type="InterPro" id="IPR009057">
    <property type="entry name" value="Homeodomain-like_sf"/>
</dbReference>
<dbReference type="EMBL" id="SEYY01021683">
    <property type="protein sequence ID" value="KAB7496160.1"/>
    <property type="molecule type" value="Genomic_DNA"/>
</dbReference>
<evidence type="ECO:0000256" key="5">
    <source>
        <dbReference type="PROSITE-ProRule" id="PRU00108"/>
    </source>
</evidence>
<dbReference type="GO" id="GO:0005634">
    <property type="term" value="C:nucleus"/>
    <property type="evidence" value="ECO:0007669"/>
    <property type="project" value="UniProtKB-SubCell"/>
</dbReference>
<dbReference type="SMART" id="SM00389">
    <property type="entry name" value="HOX"/>
    <property type="match status" value="1"/>
</dbReference>
<evidence type="ECO:0000256" key="3">
    <source>
        <dbReference type="ARBA" id="ARBA00023155"/>
    </source>
</evidence>
<dbReference type="PANTHER" id="PTHR24327:SF81">
    <property type="entry name" value="HOMEOTIC PROTEIN DISTAL-LESS-RELATED"/>
    <property type="match status" value="1"/>
</dbReference>